<sequence length="225" mass="26181">MVLKIKGHTAEYIKRMAKSIKKAESITHAEALEKASINCGFHSWKNFQNQLKNVASIQRQETVKALNKDPYRNLIVAAINELLKQKKINFDVDKEQPGKAGDMDGHFLTKLFGQNCAILWREISYQELMITVWWKYDHSKNPQAHLTGNERENFNDTPLADKRHYKKFVGAVVYGWLERLTGHYLMGQDDEHIGKYYVRKGEKIELEELPFIKPEGYQSDGKFYS</sequence>
<accession>A0A1H8CQK1</accession>
<proteinExistence type="predicted"/>
<evidence type="ECO:0000313" key="2">
    <source>
        <dbReference type="Proteomes" id="UP000199450"/>
    </source>
</evidence>
<gene>
    <name evidence="1" type="ORF">SAMN05421856_11073</name>
</gene>
<dbReference type="OrthoDB" id="8391452at2"/>
<dbReference type="Proteomes" id="UP000199450">
    <property type="component" value="Unassembled WGS sequence"/>
</dbReference>
<evidence type="ECO:0000313" key="1">
    <source>
        <dbReference type="EMBL" id="SEM97531.1"/>
    </source>
</evidence>
<dbReference type="EMBL" id="FOBV01000010">
    <property type="protein sequence ID" value="SEM97531.1"/>
    <property type="molecule type" value="Genomic_DNA"/>
</dbReference>
<protein>
    <submittedName>
        <fullName evidence="1">Uncharacterized protein</fullName>
    </submittedName>
</protein>
<reference evidence="2" key="1">
    <citation type="submission" date="2016-10" db="EMBL/GenBank/DDBJ databases">
        <authorList>
            <person name="Varghese N."/>
            <person name="Submissions S."/>
        </authorList>
    </citation>
    <scope>NUCLEOTIDE SEQUENCE [LARGE SCALE GENOMIC DNA]</scope>
    <source>
        <strain evidence="2">DSM 17453</strain>
    </source>
</reference>
<organism evidence="1 2">
    <name type="scientific">Chryseobacterium taichungense</name>
    <dbReference type="NCBI Taxonomy" id="295069"/>
    <lineage>
        <taxon>Bacteria</taxon>
        <taxon>Pseudomonadati</taxon>
        <taxon>Bacteroidota</taxon>
        <taxon>Flavobacteriia</taxon>
        <taxon>Flavobacteriales</taxon>
        <taxon>Weeksellaceae</taxon>
        <taxon>Chryseobacterium group</taxon>
        <taxon>Chryseobacterium</taxon>
    </lineage>
</organism>
<name>A0A1H8CQK1_9FLAO</name>
<dbReference type="AlphaFoldDB" id="A0A1H8CQK1"/>
<keyword evidence="2" id="KW-1185">Reference proteome</keyword>
<dbReference type="RefSeq" id="WP_090001579.1">
    <property type="nucleotide sequence ID" value="NZ_FOBV01000010.1"/>
</dbReference>